<evidence type="ECO:0000256" key="2">
    <source>
        <dbReference type="ARBA" id="ARBA00008465"/>
    </source>
</evidence>
<evidence type="ECO:0000256" key="4">
    <source>
        <dbReference type="ARBA" id="ARBA00023235"/>
    </source>
</evidence>
<dbReference type="PANTHER" id="PTHR48101">
    <property type="entry name" value="METHYLMALONYL-COA MUTASE, MITOCHONDRIAL-RELATED"/>
    <property type="match status" value="1"/>
</dbReference>
<accession>D5EQ57</accession>
<dbReference type="GO" id="GO:0031419">
    <property type="term" value="F:cobalamin binding"/>
    <property type="evidence" value="ECO:0007669"/>
    <property type="project" value="UniProtKB-KW"/>
</dbReference>
<proteinExistence type="inferred from homology"/>
<dbReference type="Pfam" id="PF01642">
    <property type="entry name" value="MM_CoA_mutase"/>
    <property type="match status" value="1"/>
</dbReference>
<keyword evidence="4 7" id="KW-0413">Isomerase</keyword>
<feature type="domain" description="Methylmalonyl-CoA mutase alpha/beta chain catalytic" evidence="6">
    <location>
        <begin position="40"/>
        <end position="548"/>
    </location>
</feature>
<dbReference type="Proteomes" id="UP000000925">
    <property type="component" value="Chromosome"/>
</dbReference>
<dbReference type="CDD" id="cd03677">
    <property type="entry name" value="MM_CoA_mutase_beta"/>
    <property type="match status" value="1"/>
</dbReference>
<keyword evidence="8" id="KW-1185">Reference proteome</keyword>
<dbReference type="NCBIfam" id="TIGR00641">
    <property type="entry name" value="acid_CoA_mut_N"/>
    <property type="match status" value="1"/>
</dbReference>
<evidence type="ECO:0000313" key="7">
    <source>
        <dbReference type="EMBL" id="ADE53825.1"/>
    </source>
</evidence>
<dbReference type="InterPro" id="IPR036724">
    <property type="entry name" value="Cobalamin-bd_sf"/>
</dbReference>
<dbReference type="GO" id="GO:0019678">
    <property type="term" value="P:propionate metabolic process, methylmalonyl pathway"/>
    <property type="evidence" value="ECO:0007669"/>
    <property type="project" value="TreeGrafter"/>
</dbReference>
<keyword evidence="3" id="KW-0846">Cobalamin</keyword>
<evidence type="ECO:0000256" key="5">
    <source>
        <dbReference type="ARBA" id="ARBA00023285"/>
    </source>
</evidence>
<dbReference type="GO" id="GO:0004494">
    <property type="term" value="F:methylmalonyl-CoA mutase activity"/>
    <property type="evidence" value="ECO:0007669"/>
    <property type="project" value="UniProtKB-EC"/>
</dbReference>
<dbReference type="RefSeq" id="WP_013042549.1">
    <property type="nucleotide sequence ID" value="NC_014008.1"/>
</dbReference>
<evidence type="ECO:0000313" key="8">
    <source>
        <dbReference type="Proteomes" id="UP000000925"/>
    </source>
</evidence>
<comment type="similarity">
    <text evidence="2">Belongs to the methylmalonyl-CoA mutase family.</text>
</comment>
<dbReference type="KEGG" id="caa:Caka_0801"/>
<dbReference type="PANTHER" id="PTHR48101:SF4">
    <property type="entry name" value="METHYLMALONYL-COA MUTASE, MITOCHONDRIAL"/>
    <property type="match status" value="1"/>
</dbReference>
<dbReference type="GO" id="GO:0005737">
    <property type="term" value="C:cytoplasm"/>
    <property type="evidence" value="ECO:0007669"/>
    <property type="project" value="TreeGrafter"/>
</dbReference>
<evidence type="ECO:0000256" key="1">
    <source>
        <dbReference type="ARBA" id="ARBA00001922"/>
    </source>
</evidence>
<dbReference type="STRING" id="583355.Caka_0801"/>
<comment type="cofactor">
    <cofactor evidence="1">
        <name>adenosylcob(III)alamin</name>
        <dbReference type="ChEBI" id="CHEBI:18408"/>
    </cofactor>
</comment>
<dbReference type="EMBL" id="CP001998">
    <property type="protein sequence ID" value="ADE53825.1"/>
    <property type="molecule type" value="Genomic_DNA"/>
</dbReference>
<protein>
    <submittedName>
        <fullName evidence="7">Methylmalonyl-CoA mutase, large subunit</fullName>
        <ecNumber evidence="7">5.4.99.2</ecNumber>
    </submittedName>
</protein>
<dbReference type="InterPro" id="IPR016176">
    <property type="entry name" value="Cbl-dep_enz_cat"/>
</dbReference>
<evidence type="ECO:0000256" key="3">
    <source>
        <dbReference type="ARBA" id="ARBA00022628"/>
    </source>
</evidence>
<sequence>MNKTTKLLEEFKAPTKEEWRAAAEKLLKGKPFDKIMKRMTPEGIELEPIFWRDVLDNLPASETQPGFDGYLRGTSAAGYNQEPWEVAQELPYGTPKEFNDAAREDLMRGQNALNIILDIATLKGIDPDSAGDYEVGACGLSIACLEDVKTAFKEIVPDAVSFHIRTGCAGLSVGAMFFAWLKQQGADLKAVKGSLGMDPIAVQAAAGALPVKLSELLDEQATLARYCAENAPGVKAITVSTLPYHQAGGSSVDELGAALATGAYYIEQMLERGLTVDEAAKQIRFSFAIGPNFFMEIAKIRAARVLWAKVVAAFGGSTDAQKISIHARTGLYNKTQKDPYVNMLRTTTEALSGVIAGVDSLCVGNFDEVTRLPDTFARRISRNTQVILQEECELTGVVDPAGGSWAVEWLTNEVCEKSWALFQEIEAKGGITGALKAGFVQDKVASTAAGMEKQLNGRRMSLVGTNVYPDVAETPLDVKLPDYKEIKKNRSQDIAAARTAQSEDADAQVMAALGKILESNGDTLLDSLIAAVEAGATLGEITKTVRADLDPEDAIRPLPSTRLAAKYEALRNASDKYEAETGKRPMIFLCNLGALRRHKARADFTKAFFAAGGFDVISPEGFNAPEDAVAALTESGAGIAVVCGTDDDYAEQFASYAQAIKTAIPETRLVLAGYPGDNEDAYRAAGMDDFIFIKSDNYAMNHEYLQGLGVL</sequence>
<reference evidence="7 8" key="1">
    <citation type="journal article" date="2010" name="Stand. Genomic Sci.">
        <title>Complete genome sequence of Coraliomargarita akajimensis type strain (04OKA010-24).</title>
        <authorList>
            <person name="Mavromatis K."/>
            <person name="Abt B."/>
            <person name="Brambilla E."/>
            <person name="Lapidus A."/>
            <person name="Copeland A."/>
            <person name="Deshpande S."/>
            <person name="Nolan M."/>
            <person name="Lucas S."/>
            <person name="Tice H."/>
            <person name="Cheng J.F."/>
            <person name="Han C."/>
            <person name="Detter J.C."/>
            <person name="Woyke T."/>
            <person name="Goodwin L."/>
            <person name="Pitluck S."/>
            <person name="Held B."/>
            <person name="Brettin T."/>
            <person name="Tapia R."/>
            <person name="Ivanova N."/>
            <person name="Mikhailova N."/>
            <person name="Pati A."/>
            <person name="Liolios K."/>
            <person name="Chen A."/>
            <person name="Palaniappan K."/>
            <person name="Land M."/>
            <person name="Hauser L."/>
            <person name="Chang Y.J."/>
            <person name="Jeffries C.D."/>
            <person name="Rohde M."/>
            <person name="Goker M."/>
            <person name="Bristow J."/>
            <person name="Eisen J.A."/>
            <person name="Markowitz V."/>
            <person name="Hugenholtz P."/>
            <person name="Klenk H.P."/>
            <person name="Kyrpides N.C."/>
        </authorList>
    </citation>
    <scope>NUCLEOTIDE SEQUENCE [LARGE SCALE GENOMIC DNA]</scope>
    <source>
        <strain evidence="8">DSM 45221 / IAM 15411 / JCM 23193 / KCTC 12865</strain>
    </source>
</reference>
<evidence type="ECO:0000259" key="6">
    <source>
        <dbReference type="Pfam" id="PF01642"/>
    </source>
</evidence>
<dbReference type="Gene3D" id="3.20.20.240">
    <property type="entry name" value="Methylmalonyl-CoA mutase"/>
    <property type="match status" value="1"/>
</dbReference>
<dbReference type="eggNOG" id="COG1884">
    <property type="taxonomic scope" value="Bacteria"/>
</dbReference>
<dbReference type="InterPro" id="IPR006098">
    <property type="entry name" value="MMCoA_mutase_a_cat"/>
</dbReference>
<dbReference type="GO" id="GO:0046872">
    <property type="term" value="F:metal ion binding"/>
    <property type="evidence" value="ECO:0007669"/>
    <property type="project" value="InterPro"/>
</dbReference>
<dbReference type="OrthoDB" id="9762378at2"/>
<dbReference type="SUPFAM" id="SSF52242">
    <property type="entry name" value="Cobalamin (vitamin B12)-binding domain"/>
    <property type="match status" value="1"/>
</dbReference>
<dbReference type="EC" id="5.4.99.2" evidence="7"/>
<dbReference type="HOGENOM" id="CLU_009523_6_0_0"/>
<organism evidence="7 8">
    <name type="scientific">Coraliomargarita akajimensis (strain DSM 45221 / IAM 15411 / JCM 23193 / KCTC 12865 / 04OKA010-24)</name>
    <dbReference type="NCBI Taxonomy" id="583355"/>
    <lineage>
        <taxon>Bacteria</taxon>
        <taxon>Pseudomonadati</taxon>
        <taxon>Verrucomicrobiota</taxon>
        <taxon>Opitutia</taxon>
        <taxon>Puniceicoccales</taxon>
        <taxon>Coraliomargaritaceae</taxon>
        <taxon>Coraliomargarita</taxon>
    </lineage>
</organism>
<gene>
    <name evidence="7" type="ordered locus">Caka_0801</name>
</gene>
<dbReference type="InterPro" id="IPR006099">
    <property type="entry name" value="MeMalonylCoA_mutase_a/b_cat"/>
</dbReference>
<dbReference type="AlphaFoldDB" id="D5EQ57"/>
<name>D5EQ57_CORAD</name>
<dbReference type="Gene3D" id="3.40.50.280">
    <property type="entry name" value="Cobalamin-binding domain"/>
    <property type="match status" value="1"/>
</dbReference>
<dbReference type="SUPFAM" id="SSF51703">
    <property type="entry name" value="Cobalamin (vitamin B12)-dependent enzymes"/>
    <property type="match status" value="1"/>
</dbReference>
<keyword evidence="5" id="KW-0170">Cobalt</keyword>